<name>A0A4R6K374_9ACTN</name>
<dbReference type="InterPro" id="IPR024983">
    <property type="entry name" value="CHAT_dom"/>
</dbReference>
<organism evidence="2 3">
    <name type="scientific">Paractinoplanes brasiliensis</name>
    <dbReference type="NCBI Taxonomy" id="52695"/>
    <lineage>
        <taxon>Bacteria</taxon>
        <taxon>Bacillati</taxon>
        <taxon>Actinomycetota</taxon>
        <taxon>Actinomycetes</taxon>
        <taxon>Micromonosporales</taxon>
        <taxon>Micromonosporaceae</taxon>
        <taxon>Paractinoplanes</taxon>
    </lineage>
</organism>
<accession>A0A4R6K374</accession>
<evidence type="ECO:0000313" key="2">
    <source>
        <dbReference type="EMBL" id="TDO42136.1"/>
    </source>
</evidence>
<sequence>MLIADPFALLGRIPELSATELDELIAELVRPELRPTPAHDLVRARALGARFRHDQDPATLAEALRTYEESSYRGPARGLVGRALVLVTLQAGMSGQAVDGDRVRALIGDAGDDPSMPGSAAVLTMMTDLVAAGWDEPFHDRTETLRRLDEAITVIPPESPLVGMVSVSRMALDARQGALTGSYSAAGDAAEKARVMLHQGGLTEHERTVTEAMRASAEAMAAVQHGDVDGALTRAGALAELLDRLPADDPAVAPARAALRALRSTDESDADDPRLSPAERTWRLIAVAGNTVRAAMDKRDAAGLSRGIGLLRRAERAAPAGYEHHLLIQTMLGGALVPYSQLEGGRAALDEAVRRLTTAHRQAGHPGHPMWASSAQALALAHRVDGRAALSRETGRRALRGHAWSVLLQAGAADAAAAARDAANDARQIARWYLADGDPAGAALVLDAGRCLMLYATTVTMDVPARLAGLGRDDLLTRWRHDPKDPDLRYEVLTVLTGSPVSEAAIPDVLDPPGLDEVGRALTEVRADALVYLIPADDEGPGGAVLVPAEGLRGVRPAFLPLPRLASTEPVTRHVTALGSRDAGEDGGGDGPARPLDEVCDWAWPAVVGPLLGTLDRWPIGRAPRVVLIPTGDLATVPWHAARDRDGTRAVQVATFSYAPSARLLCQNAERPPVPLDAPARIIADPEHNLPDARAEADAISQAFLPSADVLRGAEATPEAVRDWLVAGGGSVLHLACHGDVRPGVDGSFLRLAGSRRLTAHEILRTRRATGIGVVALAACTTGVASGAYDEAFSLTTAFLATGARSVFGSLWPVPGEATSVLMFMAYHYLFAEGKRPMDALNHAQRWMLDPDRAVPPTMPPALRVLTHRLTGDVAAWAGFTHQGR</sequence>
<gene>
    <name evidence="2" type="ORF">C8E87_5900</name>
</gene>
<dbReference type="AlphaFoldDB" id="A0A4R6K374"/>
<dbReference type="EMBL" id="SNWR01000001">
    <property type="protein sequence ID" value="TDO42136.1"/>
    <property type="molecule type" value="Genomic_DNA"/>
</dbReference>
<protein>
    <submittedName>
        <fullName evidence="2">CHAT domain-containing protein</fullName>
    </submittedName>
</protein>
<comment type="caution">
    <text evidence="2">The sequence shown here is derived from an EMBL/GenBank/DDBJ whole genome shotgun (WGS) entry which is preliminary data.</text>
</comment>
<dbReference type="Proteomes" id="UP000294901">
    <property type="component" value="Unassembled WGS sequence"/>
</dbReference>
<evidence type="ECO:0000259" key="1">
    <source>
        <dbReference type="Pfam" id="PF12770"/>
    </source>
</evidence>
<dbReference type="OrthoDB" id="9761935at2"/>
<proteinExistence type="predicted"/>
<keyword evidence="3" id="KW-1185">Reference proteome</keyword>
<dbReference type="RefSeq" id="WP_133876070.1">
    <property type="nucleotide sequence ID" value="NZ_BOMD01000095.1"/>
</dbReference>
<feature type="domain" description="CHAT" evidence="1">
    <location>
        <begin position="602"/>
        <end position="884"/>
    </location>
</feature>
<evidence type="ECO:0000313" key="3">
    <source>
        <dbReference type="Proteomes" id="UP000294901"/>
    </source>
</evidence>
<dbReference type="Pfam" id="PF12770">
    <property type="entry name" value="CHAT"/>
    <property type="match status" value="1"/>
</dbReference>
<reference evidence="2 3" key="1">
    <citation type="submission" date="2019-03" db="EMBL/GenBank/DDBJ databases">
        <title>Sequencing the genomes of 1000 actinobacteria strains.</title>
        <authorList>
            <person name="Klenk H.-P."/>
        </authorList>
    </citation>
    <scope>NUCLEOTIDE SEQUENCE [LARGE SCALE GENOMIC DNA]</scope>
    <source>
        <strain evidence="2 3">DSM 43805</strain>
    </source>
</reference>